<dbReference type="InterPro" id="IPR020615">
    <property type="entry name" value="Thiolase_acyl_enz_int_AS"/>
</dbReference>
<dbReference type="EMBL" id="JPOS01000035">
    <property type="protein sequence ID" value="KGE87475.1"/>
    <property type="molecule type" value="Genomic_DNA"/>
</dbReference>
<dbReference type="OrthoDB" id="9764892at2"/>
<dbReference type="Pfam" id="PF00108">
    <property type="entry name" value="Thiolase_N"/>
    <property type="match status" value="1"/>
</dbReference>
<accession>A0A098S5T7</accession>
<organism evidence="8 9">
    <name type="scientific">Phaeodactylibacter xiamenensis</name>
    <dbReference type="NCBI Taxonomy" id="1524460"/>
    <lineage>
        <taxon>Bacteria</taxon>
        <taxon>Pseudomonadati</taxon>
        <taxon>Bacteroidota</taxon>
        <taxon>Saprospiria</taxon>
        <taxon>Saprospirales</taxon>
        <taxon>Haliscomenobacteraceae</taxon>
        <taxon>Phaeodactylibacter</taxon>
    </lineage>
</organism>
<dbReference type="Pfam" id="PF02803">
    <property type="entry name" value="Thiolase_C"/>
    <property type="match status" value="1"/>
</dbReference>
<evidence type="ECO:0000259" key="6">
    <source>
        <dbReference type="Pfam" id="PF00108"/>
    </source>
</evidence>
<feature type="active site" description="Proton acceptor" evidence="4">
    <location>
        <position position="387"/>
    </location>
</feature>
<dbReference type="InterPro" id="IPR020613">
    <property type="entry name" value="Thiolase_CS"/>
</dbReference>
<evidence type="ECO:0000313" key="8">
    <source>
        <dbReference type="EMBL" id="KGE87475.1"/>
    </source>
</evidence>
<gene>
    <name evidence="8" type="ORF">IX84_14765</name>
</gene>
<feature type="active site" description="Proton acceptor" evidence="4">
    <location>
        <position position="357"/>
    </location>
</feature>
<dbReference type="EC" id="2.3.1.9" evidence="8"/>
<feature type="domain" description="Thiolase C-terminal" evidence="7">
    <location>
        <begin position="278"/>
        <end position="400"/>
    </location>
</feature>
<evidence type="ECO:0000256" key="5">
    <source>
        <dbReference type="RuleBase" id="RU003557"/>
    </source>
</evidence>
<dbReference type="AlphaFoldDB" id="A0A098S5T7"/>
<dbReference type="PROSITE" id="PS00098">
    <property type="entry name" value="THIOLASE_1"/>
    <property type="match status" value="1"/>
</dbReference>
<feature type="domain" description="Thiolase N-terminal" evidence="6">
    <location>
        <begin position="5"/>
        <end position="228"/>
    </location>
</feature>
<evidence type="ECO:0000313" key="9">
    <source>
        <dbReference type="Proteomes" id="UP000029736"/>
    </source>
</evidence>
<feature type="active site" description="Acyl-thioester intermediate" evidence="4">
    <location>
        <position position="91"/>
    </location>
</feature>
<dbReference type="RefSeq" id="WP_044221891.1">
    <property type="nucleotide sequence ID" value="NZ_JBKAGJ010000044.1"/>
</dbReference>
<keyword evidence="3 5" id="KW-0012">Acyltransferase</keyword>
<dbReference type="Proteomes" id="UP000029736">
    <property type="component" value="Unassembled WGS sequence"/>
</dbReference>
<dbReference type="GO" id="GO:0003985">
    <property type="term" value="F:acetyl-CoA C-acetyltransferase activity"/>
    <property type="evidence" value="ECO:0007669"/>
    <property type="project" value="UniProtKB-EC"/>
</dbReference>
<dbReference type="PROSITE" id="PS00737">
    <property type="entry name" value="THIOLASE_2"/>
    <property type="match status" value="1"/>
</dbReference>
<evidence type="ECO:0000256" key="1">
    <source>
        <dbReference type="ARBA" id="ARBA00010982"/>
    </source>
</evidence>
<dbReference type="NCBIfam" id="NF006090">
    <property type="entry name" value="PRK08242.1"/>
    <property type="match status" value="1"/>
</dbReference>
<dbReference type="CDD" id="cd00751">
    <property type="entry name" value="thiolase"/>
    <property type="match status" value="1"/>
</dbReference>
<proteinExistence type="inferred from homology"/>
<dbReference type="SUPFAM" id="SSF53901">
    <property type="entry name" value="Thiolase-like"/>
    <property type="match status" value="2"/>
</dbReference>
<dbReference type="InterPro" id="IPR020616">
    <property type="entry name" value="Thiolase_N"/>
</dbReference>
<comment type="similarity">
    <text evidence="1 5">Belongs to the thiolase-like superfamily. Thiolase family.</text>
</comment>
<dbReference type="PIRSF" id="PIRSF000429">
    <property type="entry name" value="Ac-CoA_Ac_transf"/>
    <property type="match status" value="1"/>
</dbReference>
<name>A0A098S5T7_9BACT</name>
<evidence type="ECO:0000256" key="4">
    <source>
        <dbReference type="PIRSR" id="PIRSR000429-1"/>
    </source>
</evidence>
<sequence length="401" mass="42469">MPEAFIYDALRTPRGKGSSSGALYEVKPVELLSATLQALQSRHPVDPAQLDDTIIGCVTPIDDQGYNIAQAALLHNGWDTSGGSLQINRYCASGLEAVNLAAMKIRSGWGNLLLAGGVESMSRIPMGTDGGALLFDPEVMAGAHYLPQGVAADLIATLEGFSREMLDEYAYQSQQRARHAVEAGYFSKSLVPIYDRNGLLILDRDETVRPEVTMDKLSQLKPAFEHLGRMGFDDMALERYPVLESVRHAHTAGNSSGIVDGAALVLVGSEAAGKGAGLKPRAKIRAAATVSVDPTLMLTGPAPVAEKALQLAGMTVQDIDLWECNEAFASVVLKFQRELKIPDGKLNVNGGAIAMGHPLGATGAMLLGTLLDELERQGKQTGCVTLCAGGGMGISTIIERV</sequence>
<evidence type="ECO:0000256" key="2">
    <source>
        <dbReference type="ARBA" id="ARBA00022679"/>
    </source>
</evidence>
<evidence type="ECO:0000256" key="3">
    <source>
        <dbReference type="ARBA" id="ARBA00023315"/>
    </source>
</evidence>
<dbReference type="STRING" id="1524460.IX84_14765"/>
<comment type="caution">
    <text evidence="8">The sequence shown here is derived from an EMBL/GenBank/DDBJ whole genome shotgun (WGS) entry which is preliminary data.</text>
</comment>
<dbReference type="InterPro" id="IPR020617">
    <property type="entry name" value="Thiolase_C"/>
</dbReference>
<dbReference type="Gene3D" id="3.40.47.10">
    <property type="match status" value="2"/>
</dbReference>
<dbReference type="InterPro" id="IPR016039">
    <property type="entry name" value="Thiolase-like"/>
</dbReference>
<dbReference type="InterPro" id="IPR002155">
    <property type="entry name" value="Thiolase"/>
</dbReference>
<dbReference type="NCBIfam" id="TIGR01930">
    <property type="entry name" value="AcCoA-C-Actrans"/>
    <property type="match status" value="1"/>
</dbReference>
<protein>
    <submittedName>
        <fullName evidence="8">Acetyl-CoA acetyltransferase</fullName>
        <ecNumber evidence="8">2.3.1.9</ecNumber>
    </submittedName>
</protein>
<keyword evidence="2 5" id="KW-0808">Transferase</keyword>
<dbReference type="PANTHER" id="PTHR43365">
    <property type="entry name" value="BLR7806 PROTEIN"/>
    <property type="match status" value="1"/>
</dbReference>
<reference evidence="8 9" key="1">
    <citation type="journal article" date="2014" name="Int. J. Syst. Evol. Microbiol.">
        <title>Phaeodactylibacter xiamenensis gen. nov., sp. nov., a member of the family Saprospiraceae isolated from the marine alga Phaeodactylum tricornutum.</title>
        <authorList>
            <person name="Chen Z.Jr."/>
            <person name="Lei X."/>
            <person name="Lai Q."/>
            <person name="Li Y."/>
            <person name="Zhang B."/>
            <person name="Zhang J."/>
            <person name="Zhang H."/>
            <person name="Yang L."/>
            <person name="Zheng W."/>
            <person name="Tian Y."/>
            <person name="Yu Z."/>
            <person name="Xu H.Jr."/>
            <person name="Zheng T."/>
        </authorList>
    </citation>
    <scope>NUCLEOTIDE SEQUENCE [LARGE SCALE GENOMIC DNA]</scope>
    <source>
        <strain evidence="8 9">KD52</strain>
    </source>
</reference>
<dbReference type="PANTHER" id="PTHR43365:SF1">
    <property type="entry name" value="ACETYL-COA C-ACYLTRANSFERASE"/>
    <property type="match status" value="1"/>
</dbReference>
<evidence type="ECO:0000259" key="7">
    <source>
        <dbReference type="Pfam" id="PF02803"/>
    </source>
</evidence>
<keyword evidence="9" id="KW-1185">Reference proteome</keyword>